<dbReference type="GO" id="GO:0007165">
    <property type="term" value="P:signal transduction"/>
    <property type="evidence" value="ECO:0007669"/>
    <property type="project" value="InterPro"/>
</dbReference>
<accession>A0A5B7JZZ0</accession>
<keyword evidence="3" id="KW-1185">Reference proteome</keyword>
<dbReference type="InterPro" id="IPR029071">
    <property type="entry name" value="Ubiquitin-like_domsf"/>
</dbReference>
<gene>
    <name evidence="2" type="ORF">E2C01_097253</name>
</gene>
<proteinExistence type="predicted"/>
<dbReference type="SUPFAM" id="SSF54236">
    <property type="entry name" value="Ubiquitin-like"/>
    <property type="match status" value="1"/>
</dbReference>
<protein>
    <recommendedName>
        <fullName evidence="1">RBD domain-containing protein</fullName>
    </recommendedName>
</protein>
<feature type="domain" description="RBD" evidence="1">
    <location>
        <begin position="1"/>
        <end position="66"/>
    </location>
</feature>
<comment type="caution">
    <text evidence="2">The sequence shown here is derived from an EMBL/GenBank/DDBJ whole genome shotgun (WGS) entry which is preliminary data.</text>
</comment>
<dbReference type="InterPro" id="IPR003116">
    <property type="entry name" value="RBD_dom"/>
</dbReference>
<sequence>MLPDLTNSVVPIKSGETVQAVMCRLLERRGLTYSTYEVYLHKTDKVRGAGRVGEGERGWERLKKSV</sequence>
<reference evidence="2 3" key="1">
    <citation type="submission" date="2019-05" db="EMBL/GenBank/DDBJ databases">
        <title>Another draft genome of Portunus trituberculatus and its Hox gene families provides insights of decapod evolution.</title>
        <authorList>
            <person name="Jeong J.-H."/>
            <person name="Song I."/>
            <person name="Kim S."/>
            <person name="Choi T."/>
            <person name="Kim D."/>
            <person name="Ryu S."/>
            <person name="Kim W."/>
        </authorList>
    </citation>
    <scope>NUCLEOTIDE SEQUENCE [LARGE SCALE GENOMIC DNA]</scope>
    <source>
        <tissue evidence="2">Muscle</tissue>
    </source>
</reference>
<dbReference type="Proteomes" id="UP000324222">
    <property type="component" value="Unassembled WGS sequence"/>
</dbReference>
<dbReference type="Gene3D" id="3.10.20.90">
    <property type="entry name" value="Phosphatidylinositol 3-kinase Catalytic Subunit, Chain A, domain 1"/>
    <property type="match status" value="1"/>
</dbReference>
<dbReference type="AlphaFoldDB" id="A0A5B7JZZ0"/>
<evidence type="ECO:0000259" key="1">
    <source>
        <dbReference type="PROSITE" id="PS50898"/>
    </source>
</evidence>
<dbReference type="Pfam" id="PF02196">
    <property type="entry name" value="RBD"/>
    <property type="match status" value="1"/>
</dbReference>
<dbReference type="EMBL" id="VSRR010128270">
    <property type="protein sequence ID" value="MPD01713.1"/>
    <property type="molecule type" value="Genomic_DNA"/>
</dbReference>
<dbReference type="PROSITE" id="PS50898">
    <property type="entry name" value="RBD"/>
    <property type="match status" value="1"/>
</dbReference>
<organism evidence="2 3">
    <name type="scientific">Portunus trituberculatus</name>
    <name type="common">Swimming crab</name>
    <name type="synonym">Neptunus trituberculatus</name>
    <dbReference type="NCBI Taxonomy" id="210409"/>
    <lineage>
        <taxon>Eukaryota</taxon>
        <taxon>Metazoa</taxon>
        <taxon>Ecdysozoa</taxon>
        <taxon>Arthropoda</taxon>
        <taxon>Crustacea</taxon>
        <taxon>Multicrustacea</taxon>
        <taxon>Malacostraca</taxon>
        <taxon>Eumalacostraca</taxon>
        <taxon>Eucarida</taxon>
        <taxon>Decapoda</taxon>
        <taxon>Pleocyemata</taxon>
        <taxon>Brachyura</taxon>
        <taxon>Eubrachyura</taxon>
        <taxon>Portunoidea</taxon>
        <taxon>Portunidae</taxon>
        <taxon>Portuninae</taxon>
        <taxon>Portunus</taxon>
    </lineage>
</organism>
<evidence type="ECO:0000313" key="2">
    <source>
        <dbReference type="EMBL" id="MPD01713.1"/>
    </source>
</evidence>
<name>A0A5B7JZZ0_PORTR</name>
<dbReference type="OrthoDB" id="196547at2759"/>
<evidence type="ECO:0000313" key="3">
    <source>
        <dbReference type="Proteomes" id="UP000324222"/>
    </source>
</evidence>